<reference evidence="2" key="1">
    <citation type="journal article" date="2022" name="Cell">
        <title>Design, construction, and in vivo augmentation of a complex gut microbiome.</title>
        <authorList>
            <person name="Cheng A.G."/>
            <person name="Ho P.Y."/>
            <person name="Aranda-Diaz A."/>
            <person name="Jain S."/>
            <person name="Yu F.B."/>
            <person name="Meng X."/>
            <person name="Wang M."/>
            <person name="Iakiviak M."/>
            <person name="Nagashima K."/>
            <person name="Zhao A."/>
            <person name="Murugkar P."/>
            <person name="Patil A."/>
            <person name="Atabakhsh K."/>
            <person name="Weakley A."/>
            <person name="Yan J."/>
            <person name="Brumbaugh A.R."/>
            <person name="Higginbottom S."/>
            <person name="Dimas A."/>
            <person name="Shiver A.L."/>
            <person name="Deutschbauer A."/>
            <person name="Neff N."/>
            <person name="Sonnenburg J.L."/>
            <person name="Huang K.C."/>
            <person name="Fischbach M.A."/>
        </authorList>
    </citation>
    <scope>NUCLEOTIDE SEQUENCE</scope>
    <source>
        <strain evidence="2">DSM 19829</strain>
    </source>
</reference>
<proteinExistence type="predicted"/>
<dbReference type="NCBIfam" id="NF005304">
    <property type="entry name" value="PRK06835.1"/>
    <property type="match status" value="1"/>
</dbReference>
<dbReference type="PANTHER" id="PTHR30050">
    <property type="entry name" value="CHROMOSOMAL REPLICATION INITIATOR PROTEIN DNAA"/>
    <property type="match status" value="1"/>
</dbReference>
<dbReference type="RefSeq" id="WP_028529113.1">
    <property type="nucleotide sequence ID" value="NZ_CABLBR010000019.1"/>
</dbReference>
<organism evidence="2 3">
    <name type="scientific">Ruminococcus gauvreauii</name>
    <dbReference type="NCBI Taxonomy" id="438033"/>
    <lineage>
        <taxon>Bacteria</taxon>
        <taxon>Bacillati</taxon>
        <taxon>Bacillota</taxon>
        <taxon>Clostridia</taxon>
        <taxon>Eubacteriales</taxon>
        <taxon>Oscillospiraceae</taxon>
        <taxon>Ruminococcus</taxon>
    </lineage>
</organism>
<keyword evidence="2" id="KW-0547">Nucleotide-binding</keyword>
<dbReference type="SMART" id="SM00382">
    <property type="entry name" value="AAA"/>
    <property type="match status" value="1"/>
</dbReference>
<evidence type="ECO:0000313" key="3">
    <source>
        <dbReference type="Proteomes" id="UP001060164"/>
    </source>
</evidence>
<gene>
    <name evidence="2" type="ORF">NQ502_05280</name>
</gene>
<dbReference type="Proteomes" id="UP001060164">
    <property type="component" value="Chromosome"/>
</dbReference>
<dbReference type="InterPro" id="IPR002611">
    <property type="entry name" value="IstB_ATP-bd"/>
</dbReference>
<dbReference type="EMBL" id="CP102290">
    <property type="protein sequence ID" value="UWP60454.1"/>
    <property type="molecule type" value="Genomic_DNA"/>
</dbReference>
<protein>
    <submittedName>
        <fullName evidence="2">ATP-binding protein</fullName>
    </submittedName>
</protein>
<dbReference type="InterPro" id="IPR027417">
    <property type="entry name" value="P-loop_NTPase"/>
</dbReference>
<evidence type="ECO:0000313" key="2">
    <source>
        <dbReference type="EMBL" id="UWP60454.1"/>
    </source>
</evidence>
<dbReference type="CDD" id="cd00009">
    <property type="entry name" value="AAA"/>
    <property type="match status" value="1"/>
</dbReference>
<name>A0ABY5VJT4_9FIRM</name>
<sequence>MPLKNSQYDEIMRDYNRRQLQNKHILDEHINEAYGKIPRLEEIDREISRLSIQKARALLGAGETADFNLVRVIADLADERKHLLAAYGYPEDYLTIHYDCPLCRDTGYIGTEKCSCFKKAAVDLLYTQSNIKEILKKENFNTFSYDYYPETVISEATGLSALDTARLAVEKSLEFIRSFDQKFDNLFLYGDTGVGKTFLSHCIARELIDTAHCVIYFSAFDLFDLLAQNTFSRSEDSSELNEHIFDCDLLIIDDLGTELTNSFVASQLFLCINERLMREKSTLISTNLSLERFSEMYSERVFSRISSNYTMIKLIGNDIRIQKKLRGGNQ</sequence>
<evidence type="ECO:0000259" key="1">
    <source>
        <dbReference type="SMART" id="SM00382"/>
    </source>
</evidence>
<keyword evidence="3" id="KW-1185">Reference proteome</keyword>
<dbReference type="SUPFAM" id="SSF52540">
    <property type="entry name" value="P-loop containing nucleoside triphosphate hydrolases"/>
    <property type="match status" value="1"/>
</dbReference>
<dbReference type="InterPro" id="IPR003593">
    <property type="entry name" value="AAA+_ATPase"/>
</dbReference>
<dbReference type="Gene3D" id="3.40.50.300">
    <property type="entry name" value="P-loop containing nucleotide triphosphate hydrolases"/>
    <property type="match status" value="1"/>
</dbReference>
<dbReference type="Pfam" id="PF01695">
    <property type="entry name" value="IstB_IS21"/>
    <property type="match status" value="1"/>
</dbReference>
<dbReference type="GO" id="GO:0005524">
    <property type="term" value="F:ATP binding"/>
    <property type="evidence" value="ECO:0007669"/>
    <property type="project" value="UniProtKB-KW"/>
</dbReference>
<dbReference type="PANTHER" id="PTHR30050:SF4">
    <property type="entry name" value="ATP-BINDING PROTEIN RV3427C IN INSERTION SEQUENCE-RELATED"/>
    <property type="match status" value="1"/>
</dbReference>
<accession>A0ABY5VJT4</accession>
<keyword evidence="2" id="KW-0067">ATP-binding</keyword>
<dbReference type="PRINTS" id="PR00051">
    <property type="entry name" value="DNAA"/>
</dbReference>
<dbReference type="InterPro" id="IPR020591">
    <property type="entry name" value="Chromosome_initiator_DnaA-like"/>
</dbReference>
<feature type="domain" description="AAA+ ATPase" evidence="1">
    <location>
        <begin position="182"/>
        <end position="302"/>
    </location>
</feature>